<comment type="caution">
    <text evidence="4">The sequence shown here is derived from an EMBL/GenBank/DDBJ whole genome shotgun (WGS) entry which is preliminary data.</text>
</comment>
<evidence type="ECO:0000256" key="1">
    <source>
        <dbReference type="ARBA" id="ARBA00022603"/>
    </source>
</evidence>
<reference evidence="4 5" key="1">
    <citation type="submission" date="2020-04" db="EMBL/GenBank/DDBJ databases">
        <title>Vibrio sp. SM6, a novel species isolated from seawater.</title>
        <authorList>
            <person name="Wang X."/>
        </authorList>
    </citation>
    <scope>NUCLEOTIDE SEQUENCE [LARGE SCALE GENOMIC DNA]</scope>
    <source>
        <strain evidence="4 5">SM6</strain>
    </source>
</reference>
<feature type="domain" description="Methyltransferase" evidence="3">
    <location>
        <begin position="39"/>
        <end position="127"/>
    </location>
</feature>
<evidence type="ECO:0000259" key="3">
    <source>
        <dbReference type="Pfam" id="PF13649"/>
    </source>
</evidence>
<dbReference type="Proteomes" id="UP000535589">
    <property type="component" value="Unassembled WGS sequence"/>
</dbReference>
<keyword evidence="1 4" id="KW-0489">Methyltransferase</keyword>
<proteinExistence type="predicted"/>
<dbReference type="InterPro" id="IPR029063">
    <property type="entry name" value="SAM-dependent_MTases_sf"/>
</dbReference>
<dbReference type="RefSeq" id="WP_168837060.1">
    <property type="nucleotide sequence ID" value="NZ_JABAIK010000014.1"/>
</dbReference>
<dbReference type="GO" id="GO:0032259">
    <property type="term" value="P:methylation"/>
    <property type="evidence" value="ECO:0007669"/>
    <property type="project" value="UniProtKB-KW"/>
</dbReference>
<organism evidence="4 5">
    <name type="scientific">Vibrio agarilyticus</name>
    <dbReference type="NCBI Taxonomy" id="2726741"/>
    <lineage>
        <taxon>Bacteria</taxon>
        <taxon>Pseudomonadati</taxon>
        <taxon>Pseudomonadota</taxon>
        <taxon>Gammaproteobacteria</taxon>
        <taxon>Vibrionales</taxon>
        <taxon>Vibrionaceae</taxon>
        <taxon>Vibrio</taxon>
    </lineage>
</organism>
<keyword evidence="5" id="KW-1185">Reference proteome</keyword>
<dbReference type="Pfam" id="PF13649">
    <property type="entry name" value="Methyltransf_25"/>
    <property type="match status" value="1"/>
</dbReference>
<dbReference type="InterPro" id="IPR041698">
    <property type="entry name" value="Methyltransf_25"/>
</dbReference>
<dbReference type="GO" id="GO:0008168">
    <property type="term" value="F:methyltransferase activity"/>
    <property type="evidence" value="ECO:0007669"/>
    <property type="project" value="UniProtKB-KW"/>
</dbReference>
<sequence length="195" mass="21913">MTIEYYNQNAQNFVNGTLNVAMDSLYAPFVKLLPKQALILDAGCGSGRDTKAFLSMGFKVEAIDASKEMVKHATSYTGIDVQHKTFQEINATEKYDAIWACASLLHVPRSGLLGVFTKLAASLKAGGVWYLSFKYGNTERVKDGRTFNDMDEKAIELTLSHMPNLKLVEMWTTEDARPERDERWLNIIVKKHKTG</sequence>
<dbReference type="PANTHER" id="PTHR43861:SF1">
    <property type="entry name" value="TRANS-ACONITATE 2-METHYLTRANSFERASE"/>
    <property type="match status" value="1"/>
</dbReference>
<evidence type="ECO:0000313" key="4">
    <source>
        <dbReference type="EMBL" id="NLS13963.1"/>
    </source>
</evidence>
<keyword evidence="2 4" id="KW-0808">Transferase</keyword>
<accession>A0A7X8TTD8</accession>
<dbReference type="AlphaFoldDB" id="A0A7X8TTD8"/>
<evidence type="ECO:0000313" key="5">
    <source>
        <dbReference type="Proteomes" id="UP000535589"/>
    </source>
</evidence>
<dbReference type="CDD" id="cd02440">
    <property type="entry name" value="AdoMet_MTases"/>
    <property type="match status" value="1"/>
</dbReference>
<dbReference type="Gene3D" id="3.40.50.150">
    <property type="entry name" value="Vaccinia Virus protein VP39"/>
    <property type="match status" value="1"/>
</dbReference>
<dbReference type="PANTHER" id="PTHR43861">
    <property type="entry name" value="TRANS-ACONITATE 2-METHYLTRANSFERASE-RELATED"/>
    <property type="match status" value="1"/>
</dbReference>
<dbReference type="EMBL" id="JABAIK010000014">
    <property type="protein sequence ID" value="NLS13963.1"/>
    <property type="molecule type" value="Genomic_DNA"/>
</dbReference>
<name>A0A7X8TTD8_9VIBR</name>
<dbReference type="SUPFAM" id="SSF53335">
    <property type="entry name" value="S-adenosyl-L-methionine-dependent methyltransferases"/>
    <property type="match status" value="1"/>
</dbReference>
<protein>
    <submittedName>
        <fullName evidence="4">Class I SAM-dependent methyltransferase</fullName>
    </submittedName>
</protein>
<evidence type="ECO:0000256" key="2">
    <source>
        <dbReference type="ARBA" id="ARBA00022679"/>
    </source>
</evidence>
<gene>
    <name evidence="4" type="ORF">HGP28_13805</name>
</gene>